<dbReference type="EMBL" id="BAABKN010000005">
    <property type="protein sequence ID" value="GAA4727501.1"/>
    <property type="molecule type" value="Genomic_DNA"/>
</dbReference>
<evidence type="ECO:0000259" key="1">
    <source>
        <dbReference type="Pfam" id="PF00561"/>
    </source>
</evidence>
<organism evidence="2 3">
    <name type="scientific">Nocardioides endophyticus</name>
    <dbReference type="NCBI Taxonomy" id="1353775"/>
    <lineage>
        <taxon>Bacteria</taxon>
        <taxon>Bacillati</taxon>
        <taxon>Actinomycetota</taxon>
        <taxon>Actinomycetes</taxon>
        <taxon>Propionibacteriales</taxon>
        <taxon>Nocardioidaceae</taxon>
        <taxon>Nocardioides</taxon>
    </lineage>
</organism>
<dbReference type="GO" id="GO:0016787">
    <property type="term" value="F:hydrolase activity"/>
    <property type="evidence" value="ECO:0007669"/>
    <property type="project" value="UniProtKB-KW"/>
</dbReference>
<protein>
    <submittedName>
        <fullName evidence="2">Alpha/beta hydrolase</fullName>
    </submittedName>
</protein>
<dbReference type="PANTHER" id="PTHR43433">
    <property type="entry name" value="HYDROLASE, ALPHA/BETA FOLD FAMILY PROTEIN"/>
    <property type="match status" value="1"/>
</dbReference>
<evidence type="ECO:0000313" key="3">
    <source>
        <dbReference type="Proteomes" id="UP001499882"/>
    </source>
</evidence>
<gene>
    <name evidence="2" type="ORF">GCM10023350_08090</name>
</gene>
<accession>A0ABP8YGN4</accession>
<dbReference type="InterPro" id="IPR029058">
    <property type="entry name" value="AB_hydrolase_fold"/>
</dbReference>
<dbReference type="InterPro" id="IPR000073">
    <property type="entry name" value="AB_hydrolase_1"/>
</dbReference>
<dbReference type="Proteomes" id="UP001499882">
    <property type="component" value="Unassembled WGS sequence"/>
</dbReference>
<evidence type="ECO:0000313" key="2">
    <source>
        <dbReference type="EMBL" id="GAA4727501.1"/>
    </source>
</evidence>
<name>A0ABP8YGN4_9ACTN</name>
<proteinExistence type="predicted"/>
<dbReference type="SUPFAM" id="SSF53474">
    <property type="entry name" value="alpha/beta-Hydrolases"/>
    <property type="match status" value="1"/>
</dbReference>
<dbReference type="RefSeq" id="WP_345525305.1">
    <property type="nucleotide sequence ID" value="NZ_BAABKN010000005.1"/>
</dbReference>
<sequence>MTTQGPQRVAVGSMEVAYTESGEGEPLILVHGGESDRTQFTALRRFFGDGIRAISYDQRDTGDTAGPDDPYTIDDMGTDLADLVFALGYERAHLLGTSYGGIVAMHAALDYPERFSSLSLAACAPNAEFGGPGMATLLKLDPQERRSFMVDMLITTQGQIDNPGLLDRARSVLAPRTPEQNARRMEAVATHDVLDRLVDLDVPTLLIHGTDDPLIVVEAAHEMAKRIPNSRMELIEGGRHGIATEFPQLVGGAVREFVHSYPTTR</sequence>
<dbReference type="Pfam" id="PF00561">
    <property type="entry name" value="Abhydrolase_1"/>
    <property type="match status" value="1"/>
</dbReference>
<dbReference type="InterPro" id="IPR050471">
    <property type="entry name" value="AB_hydrolase"/>
</dbReference>
<reference evidence="3" key="1">
    <citation type="journal article" date="2019" name="Int. J. Syst. Evol. Microbiol.">
        <title>The Global Catalogue of Microorganisms (GCM) 10K type strain sequencing project: providing services to taxonomists for standard genome sequencing and annotation.</title>
        <authorList>
            <consortium name="The Broad Institute Genomics Platform"/>
            <consortium name="The Broad Institute Genome Sequencing Center for Infectious Disease"/>
            <person name="Wu L."/>
            <person name="Ma J."/>
        </authorList>
    </citation>
    <scope>NUCLEOTIDE SEQUENCE [LARGE SCALE GENOMIC DNA]</scope>
    <source>
        <strain evidence="3">JCM 18532</strain>
    </source>
</reference>
<keyword evidence="2" id="KW-0378">Hydrolase</keyword>
<keyword evidence="3" id="KW-1185">Reference proteome</keyword>
<feature type="domain" description="AB hydrolase-1" evidence="1">
    <location>
        <begin position="26"/>
        <end position="242"/>
    </location>
</feature>
<dbReference type="PANTHER" id="PTHR43433:SF5">
    <property type="entry name" value="AB HYDROLASE-1 DOMAIN-CONTAINING PROTEIN"/>
    <property type="match status" value="1"/>
</dbReference>
<dbReference type="PRINTS" id="PR00111">
    <property type="entry name" value="ABHYDROLASE"/>
</dbReference>
<dbReference type="Gene3D" id="3.40.50.1820">
    <property type="entry name" value="alpha/beta hydrolase"/>
    <property type="match status" value="1"/>
</dbReference>
<comment type="caution">
    <text evidence="2">The sequence shown here is derived from an EMBL/GenBank/DDBJ whole genome shotgun (WGS) entry which is preliminary data.</text>
</comment>